<feature type="domain" description="HNH nuclease" evidence="1">
    <location>
        <begin position="131"/>
        <end position="213"/>
    </location>
</feature>
<protein>
    <recommendedName>
        <fullName evidence="1">HNH nuclease domain-containing protein</fullName>
    </recommendedName>
</protein>
<dbReference type="EMBL" id="NESQ01000058">
    <property type="protein sequence ID" value="PUU80759.1"/>
    <property type="molecule type" value="Genomic_DNA"/>
</dbReference>
<reference evidence="2 3" key="1">
    <citation type="submission" date="2017-04" db="EMBL/GenBank/DDBJ databases">
        <title>Draft genome sequence of Tuber borchii Vittad., a whitish edible truffle.</title>
        <authorList>
            <consortium name="DOE Joint Genome Institute"/>
            <person name="Murat C."/>
            <person name="Kuo A."/>
            <person name="Barry K.W."/>
            <person name="Clum A."/>
            <person name="Dockter R.B."/>
            <person name="Fauchery L."/>
            <person name="Iotti M."/>
            <person name="Kohler A."/>
            <person name="Labutti K."/>
            <person name="Lindquist E.A."/>
            <person name="Lipzen A."/>
            <person name="Ohm R.A."/>
            <person name="Wang M."/>
            <person name="Grigoriev I.V."/>
            <person name="Zambonelli A."/>
            <person name="Martin F.M."/>
        </authorList>
    </citation>
    <scope>NUCLEOTIDE SEQUENCE [LARGE SCALE GENOMIC DNA]</scope>
    <source>
        <strain evidence="2 3">Tbo3840</strain>
    </source>
</reference>
<evidence type="ECO:0000313" key="3">
    <source>
        <dbReference type="Proteomes" id="UP000244722"/>
    </source>
</evidence>
<name>A0A2T6ZZ28_TUBBO</name>
<accession>A0A2T6ZZ28</accession>
<evidence type="ECO:0000259" key="1">
    <source>
        <dbReference type="Pfam" id="PF13391"/>
    </source>
</evidence>
<proteinExistence type="predicted"/>
<dbReference type="InterPro" id="IPR003615">
    <property type="entry name" value="HNH_nuc"/>
</dbReference>
<gene>
    <name evidence="2" type="ORF">B9Z19DRAFT_1063217</name>
</gene>
<sequence length="365" mass="40583">MNSPPTMNYSTTPLHQAIVYCTSLELARTIYDTEYCMTREHQQELADYPPADTHECAQVIDAWVTRLKIIKSALLNFPTTSGSVTINSSPGMITVGWVAGNTAHPVTAHGQHNGRSRAAETDCLKRDNHQCIITGRTPQDGSTIEVAHIIPFDLANNPHCRDLDFWKMLDIFQGKEATDTMFAEAIDKINGLENLICLDSTIHSMFRDGRIILTPVTHNGDRIHIKSNHIGDYWLRVEYPLELGMAEFIQSTKGLSAGEVRTLYWGNGVPLTNHNRMPGHPRTLPLPSFFALRASIHSLKHESEYIPTVRDLQSYADARFTTPIDTENLQSMHRATSHTTSADPVLAASAILDDLVDSGDLARSP</sequence>
<dbReference type="AlphaFoldDB" id="A0A2T6ZZ28"/>
<dbReference type="Proteomes" id="UP000244722">
    <property type="component" value="Unassembled WGS sequence"/>
</dbReference>
<keyword evidence="3" id="KW-1185">Reference proteome</keyword>
<dbReference type="OrthoDB" id="5416097at2759"/>
<evidence type="ECO:0000313" key="2">
    <source>
        <dbReference type="EMBL" id="PUU80759.1"/>
    </source>
</evidence>
<dbReference type="Pfam" id="PF13391">
    <property type="entry name" value="HNH_2"/>
    <property type="match status" value="1"/>
</dbReference>
<organism evidence="2 3">
    <name type="scientific">Tuber borchii</name>
    <name type="common">White truffle</name>
    <dbReference type="NCBI Taxonomy" id="42251"/>
    <lineage>
        <taxon>Eukaryota</taxon>
        <taxon>Fungi</taxon>
        <taxon>Dikarya</taxon>
        <taxon>Ascomycota</taxon>
        <taxon>Pezizomycotina</taxon>
        <taxon>Pezizomycetes</taxon>
        <taxon>Pezizales</taxon>
        <taxon>Tuberaceae</taxon>
        <taxon>Tuber</taxon>
    </lineage>
</organism>
<comment type="caution">
    <text evidence="2">The sequence shown here is derived from an EMBL/GenBank/DDBJ whole genome shotgun (WGS) entry which is preliminary data.</text>
</comment>